<evidence type="ECO:0000256" key="2">
    <source>
        <dbReference type="ARBA" id="ARBA00022741"/>
    </source>
</evidence>
<gene>
    <name evidence="12" type="ORF">Tco025E_03067</name>
</gene>
<dbReference type="PROSITE" id="PS50011">
    <property type="entry name" value="PROTEIN_KINASE_DOM"/>
    <property type="match status" value="1"/>
</dbReference>
<dbReference type="PANTHER" id="PTHR48013:SF9">
    <property type="entry name" value="DUAL SPECIFICITY MITOGEN-ACTIVATED PROTEIN KINASE KINASE 5"/>
    <property type="match status" value="1"/>
</dbReference>
<accession>A0A422PXX6</accession>
<evidence type="ECO:0000256" key="6">
    <source>
        <dbReference type="ARBA" id="ARBA00038999"/>
    </source>
</evidence>
<comment type="catalytic activity">
    <reaction evidence="7">
        <text>L-seryl-[protein] + ATP = O-phospho-L-seryl-[protein] + ADP + H(+)</text>
        <dbReference type="Rhea" id="RHEA:17989"/>
        <dbReference type="Rhea" id="RHEA-COMP:9863"/>
        <dbReference type="Rhea" id="RHEA-COMP:11604"/>
        <dbReference type="ChEBI" id="CHEBI:15378"/>
        <dbReference type="ChEBI" id="CHEBI:29999"/>
        <dbReference type="ChEBI" id="CHEBI:30616"/>
        <dbReference type="ChEBI" id="CHEBI:83421"/>
        <dbReference type="ChEBI" id="CHEBI:456216"/>
        <dbReference type="EC" id="2.7.12.2"/>
    </reaction>
</comment>
<evidence type="ECO:0000256" key="4">
    <source>
        <dbReference type="ARBA" id="ARBA00022840"/>
    </source>
</evidence>
<feature type="compositionally biased region" description="Pro residues" evidence="10">
    <location>
        <begin position="1"/>
        <end position="10"/>
    </location>
</feature>
<dbReference type="GO" id="GO:0004713">
    <property type="term" value="F:protein tyrosine kinase activity"/>
    <property type="evidence" value="ECO:0007669"/>
    <property type="project" value="RHEA"/>
</dbReference>
<keyword evidence="1 12" id="KW-0808">Transferase</keyword>
<evidence type="ECO:0000313" key="13">
    <source>
        <dbReference type="Proteomes" id="UP000284403"/>
    </source>
</evidence>
<protein>
    <recommendedName>
        <fullName evidence="6">mitogen-activated protein kinase kinase</fullName>
        <ecNumber evidence="6">2.7.12.2</ecNumber>
    </recommendedName>
</protein>
<dbReference type="SUPFAM" id="SSF56112">
    <property type="entry name" value="Protein kinase-like (PK-like)"/>
    <property type="match status" value="1"/>
</dbReference>
<dbReference type="CDD" id="cd06623">
    <property type="entry name" value="PKc_MAPKK_plant_like"/>
    <property type="match status" value="1"/>
</dbReference>
<dbReference type="SMART" id="SM00220">
    <property type="entry name" value="S_TKc"/>
    <property type="match status" value="1"/>
</dbReference>
<reference evidence="12 13" key="1">
    <citation type="journal article" date="2018" name="BMC Genomics">
        <title>Genomic comparison of Trypanosoma conorhini and Trypanosoma rangeli to Trypanosoma cruzi strains of high and low virulence.</title>
        <authorList>
            <person name="Bradwell K.R."/>
            <person name="Koparde V.N."/>
            <person name="Matveyev A.V."/>
            <person name="Serrano M.G."/>
            <person name="Alves J.M."/>
            <person name="Parikh H."/>
            <person name="Huang B."/>
            <person name="Lee V."/>
            <person name="Espinosa-Alvarez O."/>
            <person name="Ortiz P.A."/>
            <person name="Costa-Martins A.G."/>
            <person name="Teixeira M.M."/>
            <person name="Buck G.A."/>
        </authorList>
    </citation>
    <scope>NUCLEOTIDE SEQUENCE [LARGE SCALE GENOMIC DNA]</scope>
    <source>
        <strain evidence="12 13">025E</strain>
    </source>
</reference>
<organism evidence="12 13">
    <name type="scientific">Trypanosoma conorhini</name>
    <dbReference type="NCBI Taxonomy" id="83891"/>
    <lineage>
        <taxon>Eukaryota</taxon>
        <taxon>Discoba</taxon>
        <taxon>Euglenozoa</taxon>
        <taxon>Kinetoplastea</taxon>
        <taxon>Metakinetoplastina</taxon>
        <taxon>Trypanosomatida</taxon>
        <taxon>Trypanosomatidae</taxon>
        <taxon>Trypanosoma</taxon>
    </lineage>
</organism>
<evidence type="ECO:0000256" key="8">
    <source>
        <dbReference type="ARBA" id="ARBA00049299"/>
    </source>
</evidence>
<evidence type="ECO:0000256" key="1">
    <source>
        <dbReference type="ARBA" id="ARBA00022679"/>
    </source>
</evidence>
<comment type="catalytic activity">
    <reaction evidence="9">
        <text>L-tyrosyl-[protein] + ATP = O-phospho-L-tyrosyl-[protein] + ADP + H(+)</text>
        <dbReference type="Rhea" id="RHEA:10596"/>
        <dbReference type="Rhea" id="RHEA-COMP:10136"/>
        <dbReference type="Rhea" id="RHEA-COMP:20101"/>
        <dbReference type="ChEBI" id="CHEBI:15378"/>
        <dbReference type="ChEBI" id="CHEBI:30616"/>
        <dbReference type="ChEBI" id="CHEBI:46858"/>
        <dbReference type="ChEBI" id="CHEBI:61978"/>
        <dbReference type="ChEBI" id="CHEBI:456216"/>
        <dbReference type="EC" id="2.7.12.2"/>
    </reaction>
</comment>
<dbReference type="RefSeq" id="XP_029229908.1">
    <property type="nucleotide sequence ID" value="XM_029369989.1"/>
</dbReference>
<evidence type="ECO:0000256" key="10">
    <source>
        <dbReference type="SAM" id="MobiDB-lite"/>
    </source>
</evidence>
<dbReference type="Pfam" id="PF00069">
    <property type="entry name" value="Pkinase"/>
    <property type="match status" value="1"/>
</dbReference>
<evidence type="ECO:0000256" key="7">
    <source>
        <dbReference type="ARBA" id="ARBA00049014"/>
    </source>
</evidence>
<keyword evidence="13" id="KW-1185">Reference proteome</keyword>
<evidence type="ECO:0000256" key="3">
    <source>
        <dbReference type="ARBA" id="ARBA00022777"/>
    </source>
</evidence>
<feature type="region of interest" description="Disordered" evidence="10">
    <location>
        <begin position="1"/>
        <end position="20"/>
    </location>
</feature>
<evidence type="ECO:0000256" key="9">
    <source>
        <dbReference type="ARBA" id="ARBA00051693"/>
    </source>
</evidence>
<dbReference type="AlphaFoldDB" id="A0A422PXX6"/>
<evidence type="ECO:0000259" key="11">
    <source>
        <dbReference type="PROSITE" id="PS50011"/>
    </source>
</evidence>
<dbReference type="InterPro" id="IPR011009">
    <property type="entry name" value="Kinase-like_dom_sf"/>
</dbReference>
<dbReference type="InterPro" id="IPR000719">
    <property type="entry name" value="Prot_kinase_dom"/>
</dbReference>
<dbReference type="Proteomes" id="UP000284403">
    <property type="component" value="Unassembled WGS sequence"/>
</dbReference>
<dbReference type="PANTHER" id="PTHR48013">
    <property type="entry name" value="DUAL SPECIFICITY MITOGEN-ACTIVATED PROTEIN KINASE KINASE 5-RELATED"/>
    <property type="match status" value="1"/>
</dbReference>
<dbReference type="EMBL" id="MKKU01000133">
    <property type="protein sequence ID" value="RNF22590.1"/>
    <property type="molecule type" value="Genomic_DNA"/>
</dbReference>
<dbReference type="Gene3D" id="1.10.510.10">
    <property type="entry name" value="Transferase(Phosphotransferase) domain 1"/>
    <property type="match status" value="1"/>
</dbReference>
<sequence length="355" mass="38929">MPPKLTPLPRKPTVQLPSLSSEDDITLGNLRVGPSGVEFTGEGDLHVPRQDISLGALKCTECLGKGTQGSVLKCIDQRDNAVYAVKQLPIPRTTDRMNKLTVAGEFRNIFSQGANTYTVKLYNAFYRAGTLYLVMEYMDWGNLEELISMHPVIPEPACAYIASQILHALQTLHTKTNYPTETDQKERRQIHRDIKPANVMLSINGVVKLADLGIAASAETLGVNSFVGTAIYMSPERIQGRTYSTPSDIWSVGVLIAQLLLGRFPFSAAATGFMALLRQVMECKSLSLVDECHCSQKAENFMNKCICQNPADRGTATELLQHEWIVENVSKGRDVLTQLLDTVGKPAAPAMSSGE</sequence>
<evidence type="ECO:0000313" key="12">
    <source>
        <dbReference type="EMBL" id="RNF22590.1"/>
    </source>
</evidence>
<comment type="catalytic activity">
    <reaction evidence="8">
        <text>L-threonyl-[protein] + ATP = O-phospho-L-threonyl-[protein] + ADP + H(+)</text>
        <dbReference type="Rhea" id="RHEA:46608"/>
        <dbReference type="Rhea" id="RHEA-COMP:11060"/>
        <dbReference type="Rhea" id="RHEA-COMP:11605"/>
        <dbReference type="ChEBI" id="CHEBI:15378"/>
        <dbReference type="ChEBI" id="CHEBI:30013"/>
        <dbReference type="ChEBI" id="CHEBI:30616"/>
        <dbReference type="ChEBI" id="CHEBI:61977"/>
        <dbReference type="ChEBI" id="CHEBI:456216"/>
        <dbReference type="EC" id="2.7.12.2"/>
    </reaction>
</comment>
<dbReference type="GO" id="GO:0106310">
    <property type="term" value="F:protein serine kinase activity"/>
    <property type="evidence" value="ECO:0007669"/>
    <property type="project" value="RHEA"/>
</dbReference>
<name>A0A422PXX6_9TRYP</name>
<evidence type="ECO:0000256" key="5">
    <source>
        <dbReference type="ARBA" id="ARBA00038035"/>
    </source>
</evidence>
<proteinExistence type="inferred from homology"/>
<comment type="similarity">
    <text evidence="5">Belongs to the protein kinase superfamily. STE Ser/Thr protein kinase family. MAP kinase kinase subfamily.</text>
</comment>
<keyword evidence="2" id="KW-0547">Nucleotide-binding</keyword>
<comment type="caution">
    <text evidence="12">The sequence shown here is derived from an EMBL/GenBank/DDBJ whole genome shotgun (WGS) entry which is preliminary data.</text>
</comment>
<keyword evidence="3 12" id="KW-0418">Kinase</keyword>
<dbReference type="GO" id="GO:0005524">
    <property type="term" value="F:ATP binding"/>
    <property type="evidence" value="ECO:0007669"/>
    <property type="project" value="UniProtKB-KW"/>
</dbReference>
<dbReference type="OrthoDB" id="10252354at2759"/>
<keyword evidence="4" id="KW-0067">ATP-binding</keyword>
<feature type="domain" description="Protein kinase" evidence="11">
    <location>
        <begin position="57"/>
        <end position="325"/>
    </location>
</feature>
<dbReference type="GeneID" id="40316678"/>
<dbReference type="GO" id="GO:0004708">
    <property type="term" value="F:MAP kinase kinase activity"/>
    <property type="evidence" value="ECO:0007669"/>
    <property type="project" value="UniProtKB-EC"/>
</dbReference>
<dbReference type="EC" id="2.7.12.2" evidence="6"/>